<dbReference type="Pfam" id="PF13439">
    <property type="entry name" value="Glyco_transf_4"/>
    <property type="match status" value="1"/>
</dbReference>
<dbReference type="GO" id="GO:0016757">
    <property type="term" value="F:glycosyltransferase activity"/>
    <property type="evidence" value="ECO:0007669"/>
    <property type="project" value="UniProtKB-ARBA"/>
</dbReference>
<dbReference type="EMBL" id="SACR01000005">
    <property type="protein sequence ID" value="RVU44333.1"/>
    <property type="molecule type" value="Genomic_DNA"/>
</dbReference>
<dbReference type="SUPFAM" id="SSF53756">
    <property type="entry name" value="UDP-Glycosyltransferase/glycogen phosphorylase"/>
    <property type="match status" value="1"/>
</dbReference>
<organism evidence="2 3">
    <name type="scientific">Rubrivivax rivuli</name>
    <dbReference type="NCBI Taxonomy" id="1862385"/>
    <lineage>
        <taxon>Bacteria</taxon>
        <taxon>Pseudomonadati</taxon>
        <taxon>Pseudomonadota</taxon>
        <taxon>Betaproteobacteria</taxon>
        <taxon>Burkholderiales</taxon>
        <taxon>Sphaerotilaceae</taxon>
        <taxon>Rubrivivax</taxon>
    </lineage>
</organism>
<sequence>MEAALRLTLASAHDRTGGAAVAASRLRDGLRGLGHDARLFVQTQSLPHPATVGPEGAAQRSFSRVRSGLDSLPVRRAGGSPEKFSASWLPRRWPTMAAAGTPDITHLHWTNAGFLSVADVGALRMPVVWTLHDMWAFTGGCQYDEGCGRHTQGCGNCPLLQQRGPGDLSARRHAAKQRQWQGLDLTVIAPSRWMAAEARRSRLFASRRIEVLANGLDLQRYKPLDRAFARHALGLPADRRLVLFGALNPGSDRRKGYDLLQEALARLAAQPGQQDSLALVVFGSNPPRQETLHGLPAYHFGHLHDDVALALLYAACDVFVAPSRQENLPNTVAEALACGVPCVAFDIGGMPDLIAHQQHGWLARPFDTADLAAGIAWCLDETAGRWHALCERARRHAEDQLELGRQAQRHVDLYRQLLTAPRSPA</sequence>
<dbReference type="InterPro" id="IPR050194">
    <property type="entry name" value="Glycosyltransferase_grp1"/>
</dbReference>
<dbReference type="InterPro" id="IPR028098">
    <property type="entry name" value="Glyco_trans_4-like_N"/>
</dbReference>
<gene>
    <name evidence="2" type="ORF">EOE66_16775</name>
</gene>
<dbReference type="CDD" id="cd03825">
    <property type="entry name" value="GT4_WcaC-like"/>
    <property type="match status" value="1"/>
</dbReference>
<dbReference type="PANTHER" id="PTHR45947">
    <property type="entry name" value="SULFOQUINOVOSYL TRANSFERASE SQD2"/>
    <property type="match status" value="1"/>
</dbReference>
<evidence type="ECO:0000259" key="1">
    <source>
        <dbReference type="Pfam" id="PF13439"/>
    </source>
</evidence>
<dbReference type="PANTHER" id="PTHR45947:SF13">
    <property type="entry name" value="TRANSFERASE"/>
    <property type="match status" value="1"/>
</dbReference>
<evidence type="ECO:0000313" key="3">
    <source>
        <dbReference type="Proteomes" id="UP000285575"/>
    </source>
</evidence>
<feature type="domain" description="Glycosyltransferase subfamily 4-like N-terminal" evidence="1">
    <location>
        <begin position="17"/>
        <end position="220"/>
    </location>
</feature>
<proteinExistence type="predicted"/>
<comment type="caution">
    <text evidence="2">The sequence shown here is derived from an EMBL/GenBank/DDBJ whole genome shotgun (WGS) entry which is preliminary data.</text>
</comment>
<dbReference type="OrthoDB" id="9813211at2"/>
<dbReference type="AlphaFoldDB" id="A0A437RCC2"/>
<reference evidence="2 3" key="1">
    <citation type="submission" date="2019-01" db="EMBL/GenBank/DDBJ databases">
        <authorList>
            <person name="Chen W.-M."/>
        </authorList>
    </citation>
    <scope>NUCLEOTIDE SEQUENCE [LARGE SCALE GENOMIC DNA]</scope>
    <source>
        <strain evidence="2 3">KYPY4</strain>
    </source>
</reference>
<dbReference type="RefSeq" id="WP_128229881.1">
    <property type="nucleotide sequence ID" value="NZ_SACR01000005.1"/>
</dbReference>
<keyword evidence="3" id="KW-1185">Reference proteome</keyword>
<dbReference type="Pfam" id="PF13692">
    <property type="entry name" value="Glyco_trans_1_4"/>
    <property type="match status" value="1"/>
</dbReference>
<keyword evidence="2" id="KW-0808">Transferase</keyword>
<dbReference type="Proteomes" id="UP000285575">
    <property type="component" value="Unassembled WGS sequence"/>
</dbReference>
<dbReference type="Gene3D" id="3.40.50.2000">
    <property type="entry name" value="Glycogen Phosphorylase B"/>
    <property type="match status" value="2"/>
</dbReference>
<protein>
    <submittedName>
        <fullName evidence="2">Glycosyltransferase</fullName>
    </submittedName>
</protein>
<evidence type="ECO:0000313" key="2">
    <source>
        <dbReference type="EMBL" id="RVU44333.1"/>
    </source>
</evidence>
<accession>A0A437RCC2</accession>
<name>A0A437RCC2_9BURK</name>